<gene>
    <name evidence="1" type="ORF">FC774_12705</name>
</gene>
<dbReference type="Proteomes" id="UP000476820">
    <property type="component" value="Unassembled WGS sequence"/>
</dbReference>
<protein>
    <submittedName>
        <fullName evidence="1">Uncharacterized protein</fullName>
    </submittedName>
</protein>
<evidence type="ECO:0000313" key="1">
    <source>
        <dbReference type="EMBL" id="NFF88718.1"/>
    </source>
</evidence>
<proteinExistence type="predicted"/>
<dbReference type="EMBL" id="SWOV01000037">
    <property type="protein sequence ID" value="NFF88718.1"/>
    <property type="molecule type" value="Genomic_DNA"/>
</dbReference>
<organism evidence="1 2">
    <name type="scientific">Clostridium botulinum</name>
    <dbReference type="NCBI Taxonomy" id="1491"/>
    <lineage>
        <taxon>Bacteria</taxon>
        <taxon>Bacillati</taxon>
        <taxon>Bacillota</taxon>
        <taxon>Clostridia</taxon>
        <taxon>Eubacteriales</taxon>
        <taxon>Clostridiaceae</taxon>
        <taxon>Clostridium</taxon>
    </lineage>
</organism>
<evidence type="ECO:0000313" key="2">
    <source>
        <dbReference type="Proteomes" id="UP000476820"/>
    </source>
</evidence>
<sequence length="305" mass="36316">MNKILNDYAIRKVDSPDSYFDVKGKDARLAVLKANDLYTAIFEARIELAYADKEYYKEQNEDIDFIRVLHLKNAISNLNKIYDISLQIPWFLYRIWNEKKVVKSKIVRNKENWINEVEELCRETYINNFFKLYKSNLDGELIKLLNKFKREFIFNSKKEFTIRSLCNHIKHNGTIQPIELMQDTTFSVIINDETTTIDGDKEFGFTAKIKDNPKVVIKKKEYLTIDILYNDQKADFSENFYGKDIYRKNYSIEDIFKECENYLVGFKPVYDEYINMLNKHLIRIVPKTEVNSTSPLELNRFFPNT</sequence>
<dbReference type="RefSeq" id="WP_053532477.1">
    <property type="nucleotide sequence ID" value="NZ_LFPA01000150.1"/>
</dbReference>
<accession>A0A0M1M371</accession>
<name>A0A0M1M371_CLOBO</name>
<reference evidence="1 2" key="1">
    <citation type="submission" date="2019-04" db="EMBL/GenBank/DDBJ databases">
        <title>Genome sequencing of Clostridium botulinum Groups I-IV and Clostridium butyricum.</title>
        <authorList>
            <person name="Brunt J."/>
            <person name="Van Vliet A.H.M."/>
            <person name="Stringer S.C."/>
            <person name="Carter A.T."/>
            <person name="Peck M.W."/>
        </authorList>
    </citation>
    <scope>NUCLEOTIDE SEQUENCE [LARGE SCALE GENOMIC DNA]</scope>
    <source>
        <strain evidence="1 2">1605</strain>
    </source>
</reference>
<dbReference type="AlphaFoldDB" id="A0A0M1M371"/>
<comment type="caution">
    <text evidence="1">The sequence shown here is derived from an EMBL/GenBank/DDBJ whole genome shotgun (WGS) entry which is preliminary data.</text>
</comment>
<dbReference type="OrthoDB" id="236897at2"/>